<accession>A0A2S1GMF0</accession>
<protein>
    <submittedName>
        <fullName evidence="2">Uncharacterized protein</fullName>
    </submittedName>
</protein>
<dbReference type="KEGG" id="vg:65112710"/>
<keyword evidence="3" id="KW-1185">Reference proteome</keyword>
<keyword evidence="1" id="KW-1133">Transmembrane helix</keyword>
<reference evidence="2" key="1">
    <citation type="submission" date="2018-03" db="EMBL/GenBank/DDBJ databases">
        <title>Phage therapy in agriculture - a green tech approach to combat plant pathogenic bacteria.</title>
        <authorList>
            <person name="Carstens A.B."/>
            <person name="Djurhuus A.M."/>
            <person name="Hansen L.H."/>
        </authorList>
    </citation>
    <scope>NUCLEOTIDE SEQUENCE [LARGE SCALE GENOMIC DNA]</scope>
</reference>
<dbReference type="GeneID" id="65112710"/>
<organism evidence="2 3">
    <name type="scientific">Erwinia phage Cronus</name>
    <dbReference type="NCBI Taxonomy" id="2163633"/>
    <lineage>
        <taxon>Viruses</taxon>
        <taxon>Duplodnaviria</taxon>
        <taxon>Heunggongvirae</taxon>
        <taxon>Uroviricota</taxon>
        <taxon>Caudoviricetes</taxon>
        <taxon>Pantevenvirales</taxon>
        <taxon>Straboviridae</taxon>
        <taxon>Tevenvirinae</taxon>
        <taxon>Risoevirus</taxon>
        <taxon>Risoevirus cronus</taxon>
        <taxon>Roskildevirus cronus</taxon>
    </lineage>
</organism>
<feature type="transmembrane region" description="Helical" evidence="1">
    <location>
        <begin position="6"/>
        <end position="22"/>
    </location>
</feature>
<keyword evidence="1" id="KW-0812">Transmembrane</keyword>
<name>A0A2S1GMF0_9CAUD</name>
<sequence>METFLLHVAIFVIGFVIGALVTRNSSTRKVERVVQDAVDKVEVKIDKLHTKVNEIKNAPVFPVSPAPAILL</sequence>
<evidence type="ECO:0000313" key="2">
    <source>
        <dbReference type="EMBL" id="AWD90568.1"/>
    </source>
</evidence>
<dbReference type="EMBL" id="MH059636">
    <property type="protein sequence ID" value="AWD90568.1"/>
    <property type="molecule type" value="Genomic_DNA"/>
</dbReference>
<dbReference type="RefSeq" id="YP_010095076.1">
    <property type="nucleotide sequence ID" value="NC_055743.1"/>
</dbReference>
<evidence type="ECO:0000313" key="3">
    <source>
        <dbReference type="Proteomes" id="UP000246316"/>
    </source>
</evidence>
<proteinExistence type="predicted"/>
<keyword evidence="1" id="KW-0472">Membrane</keyword>
<evidence type="ECO:0000256" key="1">
    <source>
        <dbReference type="SAM" id="Phobius"/>
    </source>
</evidence>
<dbReference type="Proteomes" id="UP000246316">
    <property type="component" value="Segment"/>
</dbReference>